<dbReference type="EMBL" id="FMWL01000003">
    <property type="protein sequence ID" value="SCZ77850.1"/>
    <property type="molecule type" value="Genomic_DNA"/>
</dbReference>
<proteinExistence type="predicted"/>
<dbReference type="Gene3D" id="3.40.1550.10">
    <property type="entry name" value="CheC-like"/>
    <property type="match status" value="1"/>
</dbReference>
<sequence>MKVEYINTFIEAAKSVMQMLCGVEAKLGKVHLRNSPYSVNQVIIMIGVIGKIKGQVWFELSVDSAKSIASIMMGGMPVDEFDELSRSAVSEMGNMIMGNTSTLFANQSVNIDITPPSLLTGEKIELSNKISTIVVPLELEGLGTLSINVAAEEMSA</sequence>
<dbReference type="OrthoDB" id="9788100at2"/>
<dbReference type="Pfam" id="PF13690">
    <property type="entry name" value="CheX"/>
    <property type="match status" value="1"/>
</dbReference>
<dbReference type="CDD" id="cd17906">
    <property type="entry name" value="CheX"/>
    <property type="match status" value="1"/>
</dbReference>
<dbReference type="PANTHER" id="PTHR39452">
    <property type="entry name" value="CHEY-P PHOSPHATASE CHEX"/>
    <property type="match status" value="1"/>
</dbReference>
<reference evidence="3 4" key="1">
    <citation type="submission" date="2016-10" db="EMBL/GenBank/DDBJ databases">
        <authorList>
            <person name="de Groot N.N."/>
        </authorList>
    </citation>
    <scope>NUCLEOTIDE SEQUENCE [LARGE SCALE GENOMIC DNA]</scope>
    <source>
        <strain evidence="3 4">DSM 2784</strain>
    </source>
</reference>
<dbReference type="STRING" id="1120920.SAMN03080599_00978"/>
<evidence type="ECO:0000256" key="1">
    <source>
        <dbReference type="ARBA" id="ARBA00022500"/>
    </source>
</evidence>
<dbReference type="Proteomes" id="UP000199208">
    <property type="component" value="Unassembled WGS sequence"/>
</dbReference>
<dbReference type="InterPro" id="IPR028051">
    <property type="entry name" value="CheX-like_dom"/>
</dbReference>
<dbReference type="InterPro" id="IPR028976">
    <property type="entry name" value="CheC-like_sf"/>
</dbReference>
<dbReference type="InterPro" id="IPR038756">
    <property type="entry name" value="CheX-like"/>
</dbReference>
<feature type="domain" description="Chemotaxis phosphatase CheX-like" evidence="2">
    <location>
        <begin position="42"/>
        <end position="129"/>
    </location>
</feature>
<organism evidence="3 4">
    <name type="scientific">Acidaminobacter hydrogenoformans DSM 2784</name>
    <dbReference type="NCBI Taxonomy" id="1120920"/>
    <lineage>
        <taxon>Bacteria</taxon>
        <taxon>Bacillati</taxon>
        <taxon>Bacillota</taxon>
        <taxon>Clostridia</taxon>
        <taxon>Peptostreptococcales</taxon>
        <taxon>Acidaminobacteraceae</taxon>
        <taxon>Acidaminobacter</taxon>
    </lineage>
</organism>
<dbReference type="AlphaFoldDB" id="A0A1G5RVU5"/>
<accession>A0A1G5RVU5</accession>
<dbReference type="GO" id="GO:0006935">
    <property type="term" value="P:chemotaxis"/>
    <property type="evidence" value="ECO:0007669"/>
    <property type="project" value="UniProtKB-KW"/>
</dbReference>
<protein>
    <submittedName>
        <fullName evidence="3">Chemotaxis protein CheX</fullName>
    </submittedName>
</protein>
<dbReference type="PANTHER" id="PTHR39452:SF1">
    <property type="entry name" value="CHEY-P PHOSPHATASE CHEX"/>
    <property type="match status" value="1"/>
</dbReference>
<keyword evidence="1" id="KW-0145">Chemotaxis</keyword>
<evidence type="ECO:0000259" key="2">
    <source>
        <dbReference type="Pfam" id="PF13690"/>
    </source>
</evidence>
<dbReference type="RefSeq" id="WP_092589763.1">
    <property type="nucleotide sequence ID" value="NZ_FMWL01000003.1"/>
</dbReference>
<keyword evidence="4" id="KW-1185">Reference proteome</keyword>
<name>A0A1G5RVU5_9FIRM</name>
<gene>
    <name evidence="3" type="ORF">SAMN03080599_00978</name>
</gene>
<dbReference type="SUPFAM" id="SSF103039">
    <property type="entry name" value="CheC-like"/>
    <property type="match status" value="1"/>
</dbReference>
<evidence type="ECO:0000313" key="3">
    <source>
        <dbReference type="EMBL" id="SCZ77850.1"/>
    </source>
</evidence>
<evidence type="ECO:0000313" key="4">
    <source>
        <dbReference type="Proteomes" id="UP000199208"/>
    </source>
</evidence>